<dbReference type="CDD" id="cd06661">
    <property type="entry name" value="GGCT_like"/>
    <property type="match status" value="1"/>
</dbReference>
<dbReference type="Gene3D" id="3.10.490.10">
    <property type="entry name" value="Gamma-glutamyl cyclotransferase-like"/>
    <property type="match status" value="1"/>
</dbReference>
<dbReference type="Pfam" id="PF13772">
    <property type="entry name" value="AIG2_2"/>
    <property type="match status" value="1"/>
</dbReference>
<accession>A0AAE0KXY2</accession>
<evidence type="ECO:0008006" key="3">
    <source>
        <dbReference type="Google" id="ProtNLM"/>
    </source>
</evidence>
<evidence type="ECO:0000313" key="1">
    <source>
        <dbReference type="EMBL" id="KAK3264888.1"/>
    </source>
</evidence>
<proteinExistence type="predicted"/>
<organism evidence="1 2">
    <name type="scientific">Cymbomonas tetramitiformis</name>
    <dbReference type="NCBI Taxonomy" id="36881"/>
    <lineage>
        <taxon>Eukaryota</taxon>
        <taxon>Viridiplantae</taxon>
        <taxon>Chlorophyta</taxon>
        <taxon>Pyramimonadophyceae</taxon>
        <taxon>Pyramimonadales</taxon>
        <taxon>Pyramimonadaceae</taxon>
        <taxon>Cymbomonas</taxon>
    </lineage>
</organism>
<comment type="caution">
    <text evidence="1">The sequence shown here is derived from an EMBL/GenBank/DDBJ whole genome shotgun (WGS) entry which is preliminary data.</text>
</comment>
<evidence type="ECO:0000313" key="2">
    <source>
        <dbReference type="Proteomes" id="UP001190700"/>
    </source>
</evidence>
<name>A0AAE0KXY2_9CHLO</name>
<keyword evidence="2" id="KW-1185">Reference proteome</keyword>
<sequence>MAAKAFAWPFQQRPNTALNETKTASRNKRQRLARIESRLRPACRLLCKAVQDPSGTEAREWYFAYGVDANCFALDRWGVQPYKVTSAAVRGYELRFRSPGLHETFEPAFADLEKVADRNQLVHGALLEVAPEDLSRLLEGEVGSGRARTQQDVQVVTYDGRVVEGITFVTKQEEHSQDFRPSSRYLEVLVEGARLRGLDPVYIRPGVKHGLGWNRWLEECSCQSLTVEQLLPAIPRALAAQPISDDELFHAASTYMAVGGFVFDVADGPPAAADSVGSGFE</sequence>
<protein>
    <recommendedName>
        <fullName evidence="3">Gamma-glutamylcyclotransferase</fullName>
    </recommendedName>
</protein>
<feature type="non-terminal residue" evidence="1">
    <location>
        <position position="281"/>
    </location>
</feature>
<reference evidence="1 2" key="1">
    <citation type="journal article" date="2015" name="Genome Biol. Evol.">
        <title>Comparative Genomics of a Bacterivorous Green Alga Reveals Evolutionary Causalities and Consequences of Phago-Mixotrophic Mode of Nutrition.</title>
        <authorList>
            <person name="Burns J.A."/>
            <person name="Paasch A."/>
            <person name="Narechania A."/>
            <person name="Kim E."/>
        </authorList>
    </citation>
    <scope>NUCLEOTIDE SEQUENCE [LARGE SCALE GENOMIC DNA]</scope>
    <source>
        <strain evidence="1 2">PLY_AMNH</strain>
    </source>
</reference>
<dbReference type="EMBL" id="LGRX02014293">
    <property type="protein sequence ID" value="KAK3264888.1"/>
    <property type="molecule type" value="Genomic_DNA"/>
</dbReference>
<dbReference type="InterPro" id="IPR013024">
    <property type="entry name" value="GGCT-like"/>
</dbReference>
<dbReference type="Proteomes" id="UP001190700">
    <property type="component" value="Unassembled WGS sequence"/>
</dbReference>
<gene>
    <name evidence="1" type="ORF">CYMTET_26399</name>
</gene>
<dbReference type="AlphaFoldDB" id="A0AAE0KXY2"/>